<evidence type="ECO:0000313" key="8">
    <source>
        <dbReference type="EMBL" id="MCW8107609.1"/>
    </source>
</evidence>
<dbReference type="SUPFAM" id="SSF53649">
    <property type="entry name" value="Alkaline phosphatase-like"/>
    <property type="match status" value="1"/>
</dbReference>
<dbReference type="Proteomes" id="UP001142810">
    <property type="component" value="Unassembled WGS sequence"/>
</dbReference>
<feature type="domain" description="Sulfatase N-terminal" evidence="7">
    <location>
        <begin position="160"/>
        <end position="429"/>
    </location>
</feature>
<protein>
    <submittedName>
        <fullName evidence="8">Sulfatase-like hydrolase/transferase</fullName>
    </submittedName>
</protein>
<feature type="transmembrane region" description="Helical" evidence="6">
    <location>
        <begin position="77"/>
        <end position="95"/>
    </location>
</feature>
<keyword evidence="2" id="KW-1003">Cell membrane</keyword>
<dbReference type="InterPro" id="IPR000917">
    <property type="entry name" value="Sulfatase_N"/>
</dbReference>
<reference evidence="8" key="1">
    <citation type="submission" date="2022-11" db="EMBL/GenBank/DDBJ databases">
        <title>Alteromonas sp. nov., isolated from sea water of the Qingdao.</title>
        <authorList>
            <person name="Wang Q."/>
        </authorList>
    </citation>
    <scope>NUCLEOTIDE SEQUENCE</scope>
    <source>
        <strain evidence="8">ASW11-7</strain>
    </source>
</reference>
<dbReference type="Pfam" id="PF00884">
    <property type="entry name" value="Sulfatase"/>
    <property type="match status" value="1"/>
</dbReference>
<feature type="transmembrane region" description="Helical" evidence="6">
    <location>
        <begin position="47"/>
        <end position="65"/>
    </location>
</feature>
<gene>
    <name evidence="8" type="ORF">OPS25_03700</name>
</gene>
<accession>A0ABT3P4B0</accession>
<evidence type="ECO:0000256" key="5">
    <source>
        <dbReference type="ARBA" id="ARBA00023136"/>
    </source>
</evidence>
<keyword evidence="4 6" id="KW-1133">Transmembrane helix</keyword>
<keyword evidence="5 6" id="KW-0472">Membrane</keyword>
<comment type="caution">
    <text evidence="8">The sequence shown here is derived from an EMBL/GenBank/DDBJ whole genome shotgun (WGS) entry which is preliminary data.</text>
</comment>
<dbReference type="PANTHER" id="PTHR47371">
    <property type="entry name" value="LIPOTEICHOIC ACID SYNTHASE"/>
    <property type="match status" value="1"/>
</dbReference>
<keyword evidence="3 6" id="KW-0812">Transmembrane</keyword>
<sequence>MLWLDALLFVQYRLEVNRQTISWFFTGSKGISKGIPHLFSLGNRDPWLFVVPFLWFGLVLMQTLSPHFLSSFLSSEWHSVAGGITMFAGATVVITHQMKRYFSLKHPFFSSVSLLGKIFHCDHFEGDESILLKPEHQSLIAPESVEREPTKSFGQCKNANVILITMESLGNYLKSSTADGIKSQIAKRFGENSWTSKQHFCLCPNTTVATNQIYTGGYSNNPYNRKDSLYPGSEPLHIKHLKANGYTTLFLDSADIGLYDYHKLLTRIGFDHVWGTKDIPEQGLEADYRLWNMVDEIASKVNDSPFFLHLINDQTHMPYKVVDTKRFSRHKGSSDKATYLNAAEEVDFIFDTFLNRLADKVDLSNTILIFTGDHGESFGEYGYNFHSNSIIFPQVQVPFMLTHPALRSMDIAHSSHFDIFPTLFDLLGISFDYPCLGKSMLDESREFAYFFHSATLKGNTPANFGVLYDEGLFWVDRLFNQVRHVQGNYKSKNLVGKKRDYYCYLLQRMLKVRGLMK</sequence>
<evidence type="ECO:0000256" key="6">
    <source>
        <dbReference type="SAM" id="Phobius"/>
    </source>
</evidence>
<comment type="subcellular location">
    <subcellularLocation>
        <location evidence="1">Cell membrane</location>
        <topology evidence="1">Multi-pass membrane protein</topology>
    </subcellularLocation>
</comment>
<dbReference type="Gene3D" id="3.40.720.10">
    <property type="entry name" value="Alkaline Phosphatase, subunit A"/>
    <property type="match status" value="1"/>
</dbReference>
<evidence type="ECO:0000256" key="3">
    <source>
        <dbReference type="ARBA" id="ARBA00022692"/>
    </source>
</evidence>
<evidence type="ECO:0000313" key="9">
    <source>
        <dbReference type="Proteomes" id="UP001142810"/>
    </source>
</evidence>
<dbReference type="InterPro" id="IPR050448">
    <property type="entry name" value="OpgB/LTA_synthase_biosynth"/>
</dbReference>
<dbReference type="PANTHER" id="PTHR47371:SF3">
    <property type="entry name" value="PHOSPHOGLYCEROL TRANSFERASE I"/>
    <property type="match status" value="1"/>
</dbReference>
<evidence type="ECO:0000256" key="2">
    <source>
        <dbReference type="ARBA" id="ARBA00022475"/>
    </source>
</evidence>
<keyword evidence="9" id="KW-1185">Reference proteome</keyword>
<organism evidence="8 9">
    <name type="scientific">Alteromonas aquimaris</name>
    <dbReference type="NCBI Taxonomy" id="2998417"/>
    <lineage>
        <taxon>Bacteria</taxon>
        <taxon>Pseudomonadati</taxon>
        <taxon>Pseudomonadota</taxon>
        <taxon>Gammaproteobacteria</taxon>
        <taxon>Alteromonadales</taxon>
        <taxon>Alteromonadaceae</taxon>
        <taxon>Alteromonas/Salinimonas group</taxon>
        <taxon>Alteromonas</taxon>
    </lineage>
</organism>
<name>A0ABT3P4B0_9ALTE</name>
<dbReference type="InterPro" id="IPR017850">
    <property type="entry name" value="Alkaline_phosphatase_core_sf"/>
</dbReference>
<proteinExistence type="predicted"/>
<evidence type="ECO:0000256" key="1">
    <source>
        <dbReference type="ARBA" id="ARBA00004651"/>
    </source>
</evidence>
<evidence type="ECO:0000259" key="7">
    <source>
        <dbReference type="Pfam" id="PF00884"/>
    </source>
</evidence>
<evidence type="ECO:0000256" key="4">
    <source>
        <dbReference type="ARBA" id="ARBA00022989"/>
    </source>
</evidence>
<dbReference type="EMBL" id="JAPFRD010000005">
    <property type="protein sequence ID" value="MCW8107609.1"/>
    <property type="molecule type" value="Genomic_DNA"/>
</dbReference>